<gene>
    <name evidence="4" type="ordered locus">Plav_1293</name>
</gene>
<dbReference type="Gene3D" id="1.10.357.10">
    <property type="entry name" value="Tetracycline Repressor, domain 2"/>
    <property type="match status" value="1"/>
</dbReference>
<dbReference type="Pfam" id="PF00440">
    <property type="entry name" value="TetR_N"/>
    <property type="match status" value="1"/>
</dbReference>
<dbReference type="InterPro" id="IPR025722">
    <property type="entry name" value="TetR"/>
</dbReference>
<dbReference type="OrthoDB" id="9811084at2"/>
<dbReference type="InterPro" id="IPR009057">
    <property type="entry name" value="Homeodomain-like_sf"/>
</dbReference>
<dbReference type="HOGENOM" id="CLU_091262_0_0_5"/>
<name>A7HSN0_PARL1</name>
<evidence type="ECO:0000313" key="4">
    <source>
        <dbReference type="EMBL" id="ABS62913.1"/>
    </source>
</evidence>
<evidence type="ECO:0000256" key="1">
    <source>
        <dbReference type="ARBA" id="ARBA00023125"/>
    </source>
</evidence>
<sequence length="213" mass="24998">MATPKTAAPKTRDRILATSLKLFNENGYDAVTTARISDEVGISEGNLWYHFRTKRDLVRAHQLALFILIDKRLSIQSTPTTVLDSYAQFNRMVFEEVWTYQYLYRDQAEYGRTSPELEDRVHRIYDTTTTMLIRFFRHMIDVGHLDMPDDELAPLADNTWMVIRYWPSFLRETRRVVKLDKAALNAGIRHHFALFETHLSPKARAYFEKTAYA</sequence>
<dbReference type="PRINTS" id="PR00455">
    <property type="entry name" value="HTHTETR"/>
</dbReference>
<protein>
    <submittedName>
        <fullName evidence="4">Transcriptional regulator, TetR family</fullName>
    </submittedName>
</protein>
<dbReference type="GO" id="GO:0000976">
    <property type="term" value="F:transcription cis-regulatory region binding"/>
    <property type="evidence" value="ECO:0007669"/>
    <property type="project" value="TreeGrafter"/>
</dbReference>
<reference evidence="4 5" key="1">
    <citation type="journal article" date="2011" name="Stand. Genomic Sci.">
        <title>Complete genome sequence of Parvibaculum lavamentivorans type strain (DS-1(T)).</title>
        <authorList>
            <person name="Schleheck D."/>
            <person name="Weiss M."/>
            <person name="Pitluck S."/>
            <person name="Bruce D."/>
            <person name="Land M.L."/>
            <person name="Han S."/>
            <person name="Saunders E."/>
            <person name="Tapia R."/>
            <person name="Detter C."/>
            <person name="Brettin T."/>
            <person name="Han J."/>
            <person name="Woyke T."/>
            <person name="Goodwin L."/>
            <person name="Pennacchio L."/>
            <person name="Nolan M."/>
            <person name="Cook A.M."/>
            <person name="Kjelleberg S."/>
            <person name="Thomas T."/>
        </authorList>
    </citation>
    <scope>NUCLEOTIDE SEQUENCE [LARGE SCALE GENOMIC DNA]</scope>
    <source>
        <strain evidence="5">DS-1 / DSM 13023 / NCIMB 13966</strain>
    </source>
</reference>
<evidence type="ECO:0000313" key="5">
    <source>
        <dbReference type="Proteomes" id="UP000006377"/>
    </source>
</evidence>
<dbReference type="InterPro" id="IPR050109">
    <property type="entry name" value="HTH-type_TetR-like_transc_reg"/>
</dbReference>
<dbReference type="EMBL" id="CP000774">
    <property type="protein sequence ID" value="ABS62913.1"/>
    <property type="molecule type" value="Genomic_DNA"/>
</dbReference>
<dbReference type="eggNOG" id="COG1309">
    <property type="taxonomic scope" value="Bacteria"/>
</dbReference>
<dbReference type="PROSITE" id="PS50977">
    <property type="entry name" value="HTH_TETR_2"/>
    <property type="match status" value="1"/>
</dbReference>
<dbReference type="PANTHER" id="PTHR30055:SF223">
    <property type="entry name" value="HTH-TYPE TRANSCRIPTIONAL REGULATOR UIDR"/>
    <property type="match status" value="1"/>
</dbReference>
<proteinExistence type="predicted"/>
<dbReference type="Proteomes" id="UP000006377">
    <property type="component" value="Chromosome"/>
</dbReference>
<keyword evidence="1 2" id="KW-0238">DNA-binding</keyword>
<dbReference type="SUPFAM" id="SSF46689">
    <property type="entry name" value="Homeodomain-like"/>
    <property type="match status" value="1"/>
</dbReference>
<dbReference type="AlphaFoldDB" id="A7HSN0"/>
<dbReference type="KEGG" id="pla:Plav_1293"/>
<organism evidence="4 5">
    <name type="scientific">Parvibaculum lavamentivorans (strain DS-1 / DSM 13023 / NCIMB 13966)</name>
    <dbReference type="NCBI Taxonomy" id="402881"/>
    <lineage>
        <taxon>Bacteria</taxon>
        <taxon>Pseudomonadati</taxon>
        <taxon>Pseudomonadota</taxon>
        <taxon>Alphaproteobacteria</taxon>
        <taxon>Hyphomicrobiales</taxon>
        <taxon>Parvibaculaceae</taxon>
        <taxon>Parvibaculum</taxon>
    </lineage>
</organism>
<accession>A7HSN0</accession>
<dbReference type="Pfam" id="PF13972">
    <property type="entry name" value="TetR"/>
    <property type="match status" value="1"/>
</dbReference>
<evidence type="ECO:0000256" key="2">
    <source>
        <dbReference type="PROSITE-ProRule" id="PRU00335"/>
    </source>
</evidence>
<dbReference type="GO" id="GO:0003700">
    <property type="term" value="F:DNA-binding transcription factor activity"/>
    <property type="evidence" value="ECO:0007669"/>
    <property type="project" value="TreeGrafter"/>
</dbReference>
<feature type="domain" description="HTH tetR-type" evidence="3">
    <location>
        <begin position="9"/>
        <end position="69"/>
    </location>
</feature>
<keyword evidence="5" id="KW-1185">Reference proteome</keyword>
<dbReference type="PANTHER" id="PTHR30055">
    <property type="entry name" value="HTH-TYPE TRANSCRIPTIONAL REGULATOR RUTR"/>
    <property type="match status" value="1"/>
</dbReference>
<dbReference type="RefSeq" id="WP_012110187.1">
    <property type="nucleotide sequence ID" value="NC_009719.1"/>
</dbReference>
<dbReference type="InterPro" id="IPR001647">
    <property type="entry name" value="HTH_TetR"/>
</dbReference>
<feature type="DNA-binding region" description="H-T-H motif" evidence="2">
    <location>
        <begin position="32"/>
        <end position="51"/>
    </location>
</feature>
<evidence type="ECO:0000259" key="3">
    <source>
        <dbReference type="PROSITE" id="PS50977"/>
    </source>
</evidence>
<dbReference type="STRING" id="402881.Plav_1293"/>